<accession>A0A5B7I3D3</accession>
<evidence type="ECO:0000313" key="3">
    <source>
        <dbReference type="Proteomes" id="UP000324222"/>
    </source>
</evidence>
<dbReference type="OrthoDB" id="2215036at2759"/>
<sequence>MGTTCCTGRGHVGGTSPEFVPTQAEQRVTQTKWLKGTLTLSSDRFRERSDVTREQCGLLCVRQGTVKFEFKLPSVHLVFRGHPTAKSEFCQAEIRQILKLSTRRNFKLRTREFCSLQIGASSTAMDALSCYTVMQKEFSKKKCHTIMLQFFKKTPKEDVVPEEDVDGPVEVEEAEEVQVDDDVLD</sequence>
<protein>
    <submittedName>
        <fullName evidence="2">Uncharacterized protein</fullName>
    </submittedName>
</protein>
<dbReference type="EMBL" id="VSRR010050119">
    <property type="protein sequence ID" value="MPC79060.1"/>
    <property type="molecule type" value="Genomic_DNA"/>
</dbReference>
<gene>
    <name evidence="2" type="ORF">E2C01_073572</name>
</gene>
<keyword evidence="3" id="KW-1185">Reference proteome</keyword>
<dbReference type="AlphaFoldDB" id="A0A5B7I3D3"/>
<evidence type="ECO:0000256" key="1">
    <source>
        <dbReference type="SAM" id="MobiDB-lite"/>
    </source>
</evidence>
<organism evidence="2 3">
    <name type="scientific">Portunus trituberculatus</name>
    <name type="common">Swimming crab</name>
    <name type="synonym">Neptunus trituberculatus</name>
    <dbReference type="NCBI Taxonomy" id="210409"/>
    <lineage>
        <taxon>Eukaryota</taxon>
        <taxon>Metazoa</taxon>
        <taxon>Ecdysozoa</taxon>
        <taxon>Arthropoda</taxon>
        <taxon>Crustacea</taxon>
        <taxon>Multicrustacea</taxon>
        <taxon>Malacostraca</taxon>
        <taxon>Eumalacostraca</taxon>
        <taxon>Eucarida</taxon>
        <taxon>Decapoda</taxon>
        <taxon>Pleocyemata</taxon>
        <taxon>Brachyura</taxon>
        <taxon>Eubrachyura</taxon>
        <taxon>Portunoidea</taxon>
        <taxon>Portunidae</taxon>
        <taxon>Portuninae</taxon>
        <taxon>Portunus</taxon>
    </lineage>
</organism>
<feature type="region of interest" description="Disordered" evidence="1">
    <location>
        <begin position="158"/>
        <end position="185"/>
    </location>
</feature>
<comment type="caution">
    <text evidence="2">The sequence shown here is derived from an EMBL/GenBank/DDBJ whole genome shotgun (WGS) entry which is preliminary data.</text>
</comment>
<dbReference type="Proteomes" id="UP000324222">
    <property type="component" value="Unassembled WGS sequence"/>
</dbReference>
<feature type="compositionally biased region" description="Acidic residues" evidence="1">
    <location>
        <begin position="160"/>
        <end position="185"/>
    </location>
</feature>
<reference evidence="2 3" key="1">
    <citation type="submission" date="2019-05" db="EMBL/GenBank/DDBJ databases">
        <title>Another draft genome of Portunus trituberculatus and its Hox gene families provides insights of decapod evolution.</title>
        <authorList>
            <person name="Jeong J.-H."/>
            <person name="Song I."/>
            <person name="Kim S."/>
            <person name="Choi T."/>
            <person name="Kim D."/>
            <person name="Ryu S."/>
            <person name="Kim W."/>
        </authorList>
    </citation>
    <scope>NUCLEOTIDE SEQUENCE [LARGE SCALE GENOMIC DNA]</scope>
    <source>
        <tissue evidence="2">Muscle</tissue>
    </source>
</reference>
<name>A0A5B7I3D3_PORTR</name>
<proteinExistence type="predicted"/>
<evidence type="ECO:0000313" key="2">
    <source>
        <dbReference type="EMBL" id="MPC79060.1"/>
    </source>
</evidence>